<dbReference type="Proteomes" id="UP000034224">
    <property type="component" value="Unassembled WGS sequence"/>
</dbReference>
<sequence length="174" mass="20127">MNLLQSIINAVSDFPWVRTFWSVRFIFIVLNIILAVLFVYVFIRALKYRPKFYFDSEALAKRKKIIREGAKWGDKWKYLLEKARAHPPQSLFMGVVEADGLVDSVLKKIGVPGEHMADRLERLAGRNLKTIERLWRAHKVRNDLAHTPGFTLDSHDAEEILGDYEAFLKEIGAI</sequence>
<protein>
    <recommendedName>
        <fullName evidence="4">DUF4145 domain-containing protein</fullName>
    </recommendedName>
</protein>
<keyword evidence="1" id="KW-1133">Transmembrane helix</keyword>
<keyword evidence="1" id="KW-0472">Membrane</keyword>
<dbReference type="EMBL" id="LCQK01000003">
    <property type="protein sequence ID" value="KKW14887.1"/>
    <property type="molecule type" value="Genomic_DNA"/>
</dbReference>
<gene>
    <name evidence="2" type="ORF">UY55_C0003G0104</name>
</gene>
<accession>A0A0G1YIR0</accession>
<name>A0A0G1YIR0_9BACT</name>
<keyword evidence="1" id="KW-0812">Transmembrane</keyword>
<organism evidence="2 3">
    <name type="scientific">Candidatus Jorgensenbacteria bacterium GW2011_GWB1_50_10</name>
    <dbReference type="NCBI Taxonomy" id="1618665"/>
    <lineage>
        <taxon>Bacteria</taxon>
        <taxon>Candidatus Joergenseniibacteriota</taxon>
    </lineage>
</organism>
<evidence type="ECO:0000256" key="1">
    <source>
        <dbReference type="SAM" id="Phobius"/>
    </source>
</evidence>
<dbReference type="AlphaFoldDB" id="A0A0G1YIR0"/>
<evidence type="ECO:0000313" key="3">
    <source>
        <dbReference type="Proteomes" id="UP000034224"/>
    </source>
</evidence>
<dbReference type="STRING" id="1618665.UY55_C0003G0104"/>
<feature type="transmembrane region" description="Helical" evidence="1">
    <location>
        <begin position="20"/>
        <end position="43"/>
    </location>
</feature>
<comment type="caution">
    <text evidence="2">The sequence shown here is derived from an EMBL/GenBank/DDBJ whole genome shotgun (WGS) entry which is preliminary data.</text>
</comment>
<reference evidence="2 3" key="1">
    <citation type="journal article" date="2015" name="Nature">
        <title>rRNA introns, odd ribosomes, and small enigmatic genomes across a large radiation of phyla.</title>
        <authorList>
            <person name="Brown C.T."/>
            <person name="Hug L.A."/>
            <person name="Thomas B.C."/>
            <person name="Sharon I."/>
            <person name="Castelle C.J."/>
            <person name="Singh A."/>
            <person name="Wilkins M.J."/>
            <person name="Williams K.H."/>
            <person name="Banfield J.F."/>
        </authorList>
    </citation>
    <scope>NUCLEOTIDE SEQUENCE [LARGE SCALE GENOMIC DNA]</scope>
</reference>
<evidence type="ECO:0000313" key="2">
    <source>
        <dbReference type="EMBL" id="KKW14887.1"/>
    </source>
</evidence>
<evidence type="ECO:0008006" key="4">
    <source>
        <dbReference type="Google" id="ProtNLM"/>
    </source>
</evidence>
<proteinExistence type="predicted"/>